<dbReference type="PROSITE" id="PS50088">
    <property type="entry name" value="ANK_REPEAT"/>
    <property type="match status" value="3"/>
</dbReference>
<protein>
    <recommendedName>
        <fullName evidence="3">NACHT domain-containing protein</fullName>
    </recommendedName>
</protein>
<dbReference type="InterPro" id="IPR007111">
    <property type="entry name" value="NACHT_NTPase"/>
</dbReference>
<evidence type="ECO:0000256" key="1">
    <source>
        <dbReference type="ARBA" id="ARBA00022737"/>
    </source>
</evidence>
<dbReference type="InterPro" id="IPR002110">
    <property type="entry name" value="Ankyrin_rpt"/>
</dbReference>
<dbReference type="Gene3D" id="1.25.40.20">
    <property type="entry name" value="Ankyrin repeat-containing domain"/>
    <property type="match status" value="1"/>
</dbReference>
<dbReference type="Proteomes" id="UP000191285">
    <property type="component" value="Unassembled WGS sequence"/>
</dbReference>
<dbReference type="GO" id="GO:0009116">
    <property type="term" value="P:nucleoside metabolic process"/>
    <property type="evidence" value="ECO:0007669"/>
    <property type="project" value="InterPro"/>
</dbReference>
<dbReference type="Pfam" id="PF22939">
    <property type="entry name" value="WHD_GPIID"/>
    <property type="match status" value="1"/>
</dbReference>
<reference evidence="5" key="1">
    <citation type="journal article" date="2017" name="Nat. Microbiol.">
        <title>Global analysis of biosynthetic gene clusters reveals vast potential of secondary metabolite production in Penicillium species.</title>
        <authorList>
            <person name="Nielsen J.C."/>
            <person name="Grijseels S."/>
            <person name="Prigent S."/>
            <person name="Ji B."/>
            <person name="Dainat J."/>
            <person name="Nielsen K.F."/>
            <person name="Frisvad J.C."/>
            <person name="Workman M."/>
            <person name="Nielsen J."/>
        </authorList>
    </citation>
    <scope>NUCLEOTIDE SEQUENCE [LARGE SCALE GENOMIC DNA]</scope>
    <source>
        <strain evidence="5">IBT 24891</strain>
    </source>
</reference>
<dbReference type="InterPro" id="IPR056884">
    <property type="entry name" value="NPHP3-like_N"/>
</dbReference>
<feature type="repeat" description="ANK" evidence="2">
    <location>
        <begin position="1279"/>
        <end position="1311"/>
    </location>
</feature>
<organism evidence="4 5">
    <name type="scientific">Penicillium steckii</name>
    <dbReference type="NCBI Taxonomy" id="303698"/>
    <lineage>
        <taxon>Eukaryota</taxon>
        <taxon>Fungi</taxon>
        <taxon>Dikarya</taxon>
        <taxon>Ascomycota</taxon>
        <taxon>Pezizomycotina</taxon>
        <taxon>Eurotiomycetes</taxon>
        <taxon>Eurotiomycetidae</taxon>
        <taxon>Eurotiales</taxon>
        <taxon>Aspergillaceae</taxon>
        <taxon>Penicillium</taxon>
    </lineage>
</organism>
<keyword evidence="1" id="KW-0677">Repeat</keyword>
<gene>
    <name evidence="4" type="ORF">PENSTE_c005G00465</name>
</gene>
<dbReference type="PROSITE" id="PS50297">
    <property type="entry name" value="ANK_REP_REGION"/>
    <property type="match status" value="3"/>
</dbReference>
<dbReference type="GO" id="GO:0003824">
    <property type="term" value="F:catalytic activity"/>
    <property type="evidence" value="ECO:0007669"/>
    <property type="project" value="InterPro"/>
</dbReference>
<evidence type="ECO:0000256" key="2">
    <source>
        <dbReference type="PROSITE-ProRule" id="PRU00023"/>
    </source>
</evidence>
<dbReference type="EMBL" id="MLKD01000005">
    <property type="protein sequence ID" value="OQE26676.1"/>
    <property type="molecule type" value="Genomic_DNA"/>
</dbReference>
<dbReference type="Gene3D" id="3.40.50.300">
    <property type="entry name" value="P-loop containing nucleotide triphosphate hydrolases"/>
    <property type="match status" value="1"/>
</dbReference>
<accession>A0A1V6TKI3</accession>
<dbReference type="SUPFAM" id="SSF53167">
    <property type="entry name" value="Purine and uridine phosphorylases"/>
    <property type="match status" value="1"/>
</dbReference>
<dbReference type="PANTHER" id="PTHR10039:SF10">
    <property type="entry name" value="NACHT DOMAIN-CONTAINING PROTEIN"/>
    <property type="match status" value="1"/>
</dbReference>
<dbReference type="SUPFAM" id="SSF52540">
    <property type="entry name" value="P-loop containing nucleoside triphosphate hydrolases"/>
    <property type="match status" value="1"/>
</dbReference>
<proteinExistence type="predicted"/>
<evidence type="ECO:0000259" key="3">
    <source>
        <dbReference type="PROSITE" id="PS50837"/>
    </source>
</evidence>
<dbReference type="Pfam" id="PF24883">
    <property type="entry name" value="NPHP3_N"/>
    <property type="match status" value="1"/>
</dbReference>
<dbReference type="SUPFAM" id="SSF48403">
    <property type="entry name" value="Ankyrin repeat"/>
    <property type="match status" value="1"/>
</dbReference>
<evidence type="ECO:0000313" key="4">
    <source>
        <dbReference type="EMBL" id="OQE26676.1"/>
    </source>
</evidence>
<keyword evidence="2" id="KW-0040">ANK repeat</keyword>
<dbReference type="Pfam" id="PF12796">
    <property type="entry name" value="Ank_2"/>
    <property type="match status" value="1"/>
</dbReference>
<dbReference type="STRING" id="303698.A0A1V6TKI3"/>
<feature type="repeat" description="ANK" evidence="2">
    <location>
        <begin position="1384"/>
        <end position="1416"/>
    </location>
</feature>
<feature type="repeat" description="ANK" evidence="2">
    <location>
        <begin position="1348"/>
        <end position="1380"/>
    </location>
</feature>
<sequence>MTDPATSYTRPAFRRDFQISITCALPLEYDAVALLIDEFWDVDGKQYGRADGDKNVYRNGRIGAHNVVLMLLPKMGTAAVAGSAASLRTSYPALQIAFLVGICGGSPTVQEALLGDVVIGDEVIQYLLGRQYPRGFVTKSATEGNVHAPNRDIRGLVAYFKTETGKRELQEQSLHHLRALQEMAVEKCYSSDYRYPGVGEDKLFQTEYSHKHRGLSSCEICRQESDVCDEATQTPCAELGCGELNLVRRARLTVHEDRNARNSLHKPEVFIGRIASGDTVMKSAKHRDQIAKQHNIIAFEMEGAGLWDEIPSVIVKGICDYSDSHKNKSWQPYAAATAAAVTKVLLGRYSLNDNLEGARSPVSGGIISEMNPQQNLTREHPDSAQLIKASYVENETRQPDPRDSLENAVLSFLSVLDDSQRLELQNAKVVPDSDDVLVFTAELDFLNRDRKGPSVASKLFSVLQSVRDFSNIVDTISFRHSKLSLLVWGSIRTAILLVFSTATFYEEFCQIFLKIGRFCPGWRQYYPYYSKSSSLQQSLCNFFASLVECCKQTRENLARFYDSPLRQLGPQIYEVERRSEKYQRDLLRAIAGLDHQEEPNDPRSKKVFQWASSKLERTRHSQRESEEMRLAKHRRAAQCEELLSSFSSHDFLTPLKQSRRKRQNGTAEWLFKNRQFDQWVNGRGRPVFWCSGKIGSGKTILTASVIDRVLTTKHEKNIFISFFFVQFDIEDSLHSAAILKSIIRQALSKTELPLDIETVLTRIQRELPTQPEEIVKLLQMVVERFSAFYILIDGLDECEKLERVDLLDSLSSLTKACPKILIFIASRDSISDEVNRAFSDNYHHQSTGTIAAQSEIAIYVQSAIEEKLRREELNVGDQSLINEIKTALTNGADGMFVWVAFQIKELCSRHCDDEIRKAIRNLPRGLTETFNRALRRIASRQHTDIARQCFEWIAAVRRPLRLGELREAISVELGQAHFRADRLANDMHLISSWCENLVLFDEDEDIVQFAHHTVRDFFITHNQDPSLEVFHLDLEGANHWVGEVVVTYLNFADFQTVLTETSERPQRRNPRILPSDIATNTLSSVWKLRAPLIAIKKLLPGSDSQKSIFEVVEKITCPEEDRISPHSKMQEEHPFLRYASDYWLHHTKGFQGTKTVTWNIWLDMVLHGHNVAKFPWKPTSLEDWFIIYMDISPHSDPGYDTDIFGHDSGMQLPLTWAYNNHHYNLIWTVCCFLGRTAKRFVFELFEMSISQSNADLLSTILSGLDSQEAKKLLSMLNDQGENLLLAAARLGNPDIIGMLIDAGADLHSYGPYHKSALHLSAEAGHVSATLKLSQAVAQVGFSSHGLRDDPTPLHLAAVEGHAEIVRILITAGSPVNATLSREKGAMTALHLAIMEGHVKVVEQLIALAAAVDLMCSLDGYRRSPLILAAEHHNGSRSVSMINMLVQAGAKLNTAVNTPEGYCAALDLAATEQAKRALRDAGARPYNRNKKPLKE</sequence>
<evidence type="ECO:0000313" key="5">
    <source>
        <dbReference type="Proteomes" id="UP000191285"/>
    </source>
</evidence>
<dbReference type="PROSITE" id="PS50837">
    <property type="entry name" value="NACHT"/>
    <property type="match status" value="1"/>
</dbReference>
<feature type="domain" description="NACHT" evidence="3">
    <location>
        <begin position="686"/>
        <end position="827"/>
    </location>
</feature>
<dbReference type="Gene3D" id="3.40.50.1580">
    <property type="entry name" value="Nucleoside phosphorylase domain"/>
    <property type="match status" value="1"/>
</dbReference>
<dbReference type="InterPro" id="IPR027417">
    <property type="entry name" value="P-loop_NTPase"/>
</dbReference>
<keyword evidence="5" id="KW-1185">Reference proteome</keyword>
<dbReference type="InterPro" id="IPR035994">
    <property type="entry name" value="Nucleoside_phosphorylase_sf"/>
</dbReference>
<dbReference type="OrthoDB" id="20872at2759"/>
<dbReference type="InterPro" id="IPR036770">
    <property type="entry name" value="Ankyrin_rpt-contain_sf"/>
</dbReference>
<dbReference type="PANTHER" id="PTHR10039">
    <property type="entry name" value="AMELOGENIN"/>
    <property type="match status" value="1"/>
</dbReference>
<comment type="caution">
    <text evidence="4">The sequence shown here is derived from an EMBL/GenBank/DDBJ whole genome shotgun (WGS) entry which is preliminary data.</text>
</comment>
<dbReference type="InterPro" id="IPR054471">
    <property type="entry name" value="GPIID_WHD"/>
</dbReference>
<name>A0A1V6TKI3_9EURO</name>
<dbReference type="SMART" id="SM00248">
    <property type="entry name" value="ANK"/>
    <property type="match status" value="5"/>
</dbReference>